<keyword evidence="1" id="KW-1133">Transmembrane helix</keyword>
<name>A0A1P8MS87_9RHOB</name>
<evidence type="ECO:0000256" key="1">
    <source>
        <dbReference type="SAM" id="Phobius"/>
    </source>
</evidence>
<protein>
    <submittedName>
        <fullName evidence="2">Uncharacterized protein</fullName>
    </submittedName>
</protein>
<dbReference type="EMBL" id="CP019312">
    <property type="protein sequence ID" value="APX10829.1"/>
    <property type="molecule type" value="Genomic_DNA"/>
</dbReference>
<feature type="transmembrane region" description="Helical" evidence="1">
    <location>
        <begin position="120"/>
        <end position="141"/>
    </location>
</feature>
<dbReference type="STRING" id="299262.BWR18_03315"/>
<feature type="transmembrane region" description="Helical" evidence="1">
    <location>
        <begin position="47"/>
        <end position="65"/>
    </location>
</feature>
<reference evidence="2 3" key="1">
    <citation type="submission" date="2017-01" db="EMBL/GenBank/DDBJ databases">
        <title>Complete genome of Tateyamaria omphalii DOK1-4 isolated from seawater in Dokdo.</title>
        <authorList>
            <person name="Kim J.H."/>
            <person name="Chi W.-J."/>
        </authorList>
    </citation>
    <scope>NUCLEOTIDE SEQUENCE [LARGE SCALE GENOMIC DNA]</scope>
    <source>
        <strain evidence="2 3">DOK1-4</strain>
    </source>
</reference>
<dbReference type="Pfam" id="PF20358">
    <property type="entry name" value="DUF6653"/>
    <property type="match status" value="1"/>
</dbReference>
<dbReference type="InterPro" id="IPR046595">
    <property type="entry name" value="DUF6653"/>
</dbReference>
<dbReference type="KEGG" id="tom:BWR18_03315"/>
<proteinExistence type="predicted"/>
<dbReference type="AlphaFoldDB" id="A0A1P8MS87"/>
<keyword evidence="3" id="KW-1185">Reference proteome</keyword>
<sequence length="178" mass="20143">MTDIYRAAERLMGMQDADWRRHANPLSVWTRFTCLPLMVLAIYARQWIGWWALPLLLLAAAWTWVNPRAFPAPSDFGSWASRGTLGERVFLARDRYDIDAHHIRIANVLTALSAVGLLPLIYGLIVLNPWATVLGVVAIVLPKVWFVDRMVWIHADITNTTPGDPLPDPTLPHERTPT</sequence>
<keyword evidence="1" id="KW-0812">Transmembrane</keyword>
<accession>A0A1P8MS87</accession>
<organism evidence="2 3">
    <name type="scientific">Tateyamaria omphalii</name>
    <dbReference type="NCBI Taxonomy" id="299262"/>
    <lineage>
        <taxon>Bacteria</taxon>
        <taxon>Pseudomonadati</taxon>
        <taxon>Pseudomonadota</taxon>
        <taxon>Alphaproteobacteria</taxon>
        <taxon>Rhodobacterales</taxon>
        <taxon>Roseobacteraceae</taxon>
        <taxon>Tateyamaria</taxon>
    </lineage>
</organism>
<dbReference type="Proteomes" id="UP000186336">
    <property type="component" value="Chromosome"/>
</dbReference>
<evidence type="ECO:0000313" key="3">
    <source>
        <dbReference type="Proteomes" id="UP000186336"/>
    </source>
</evidence>
<keyword evidence="1" id="KW-0472">Membrane</keyword>
<evidence type="ECO:0000313" key="2">
    <source>
        <dbReference type="EMBL" id="APX10829.1"/>
    </source>
</evidence>
<dbReference type="OrthoDB" id="1442233at2"/>
<dbReference type="RefSeq" id="WP_076626696.1">
    <property type="nucleotide sequence ID" value="NZ_CP019312.1"/>
</dbReference>
<gene>
    <name evidence="2" type="ORF">BWR18_03315</name>
</gene>